<sequence>MKVDVSHLEESKQVELLELLHNHVSLFSGKIQVANVGEHKIRLIPGAERKKQYIYKIPKSLKPEVDNQIAESESPCLIEPSEAEIAYPVICVAKKDGSMHLCIDF</sequence>
<keyword evidence="2" id="KW-1185">Reference proteome</keyword>
<dbReference type="AlphaFoldDB" id="A0A4Y2U1F2"/>
<organism evidence="1 2">
    <name type="scientific">Araneus ventricosus</name>
    <name type="common">Orbweaver spider</name>
    <name type="synonym">Epeira ventricosa</name>
    <dbReference type="NCBI Taxonomy" id="182803"/>
    <lineage>
        <taxon>Eukaryota</taxon>
        <taxon>Metazoa</taxon>
        <taxon>Ecdysozoa</taxon>
        <taxon>Arthropoda</taxon>
        <taxon>Chelicerata</taxon>
        <taxon>Arachnida</taxon>
        <taxon>Araneae</taxon>
        <taxon>Araneomorphae</taxon>
        <taxon>Entelegynae</taxon>
        <taxon>Araneoidea</taxon>
        <taxon>Araneidae</taxon>
        <taxon>Araneus</taxon>
    </lineage>
</organism>
<gene>
    <name evidence="1" type="ORF">AVEN_16930_1</name>
</gene>
<proteinExistence type="predicted"/>
<dbReference type="SUPFAM" id="SSF56672">
    <property type="entry name" value="DNA/RNA polymerases"/>
    <property type="match status" value="1"/>
</dbReference>
<reference evidence="1 2" key="1">
    <citation type="journal article" date="2019" name="Sci. Rep.">
        <title>Orb-weaving spider Araneus ventricosus genome elucidates the spidroin gene catalogue.</title>
        <authorList>
            <person name="Kono N."/>
            <person name="Nakamura H."/>
            <person name="Ohtoshi R."/>
            <person name="Moran D.A.P."/>
            <person name="Shinohara A."/>
            <person name="Yoshida Y."/>
            <person name="Fujiwara M."/>
            <person name="Mori M."/>
            <person name="Tomita M."/>
            <person name="Arakawa K."/>
        </authorList>
    </citation>
    <scope>NUCLEOTIDE SEQUENCE [LARGE SCALE GENOMIC DNA]</scope>
</reference>
<evidence type="ECO:0000313" key="1">
    <source>
        <dbReference type="EMBL" id="GBO05427.1"/>
    </source>
</evidence>
<accession>A0A4Y2U1F2</accession>
<dbReference type="GO" id="GO:0071897">
    <property type="term" value="P:DNA biosynthetic process"/>
    <property type="evidence" value="ECO:0007669"/>
    <property type="project" value="UniProtKB-ARBA"/>
</dbReference>
<protein>
    <submittedName>
        <fullName evidence="1">Uncharacterized protein</fullName>
    </submittedName>
</protein>
<comment type="caution">
    <text evidence="1">The sequence shown here is derived from an EMBL/GenBank/DDBJ whole genome shotgun (WGS) entry which is preliminary data.</text>
</comment>
<dbReference type="Proteomes" id="UP000499080">
    <property type="component" value="Unassembled WGS sequence"/>
</dbReference>
<dbReference type="EMBL" id="BGPR01032078">
    <property type="protein sequence ID" value="GBO05427.1"/>
    <property type="molecule type" value="Genomic_DNA"/>
</dbReference>
<dbReference type="InterPro" id="IPR043502">
    <property type="entry name" value="DNA/RNA_pol_sf"/>
</dbReference>
<dbReference type="Gene3D" id="3.10.10.10">
    <property type="entry name" value="HIV Type 1 Reverse Transcriptase, subunit A, domain 1"/>
    <property type="match status" value="1"/>
</dbReference>
<dbReference type="OrthoDB" id="2431547at2759"/>
<evidence type="ECO:0000313" key="2">
    <source>
        <dbReference type="Proteomes" id="UP000499080"/>
    </source>
</evidence>
<name>A0A4Y2U1F2_ARAVE</name>